<keyword evidence="2" id="KW-1185">Reference proteome</keyword>
<evidence type="ECO:0000313" key="2">
    <source>
        <dbReference type="Proteomes" id="UP000030764"/>
    </source>
</evidence>
<gene>
    <name evidence="1" type="ORF">M513_04022</name>
</gene>
<name>A0A085MD08_9BILA</name>
<dbReference type="Proteomes" id="UP000030764">
    <property type="component" value="Unassembled WGS sequence"/>
</dbReference>
<accession>A0A085MD08</accession>
<reference evidence="1 2" key="1">
    <citation type="journal article" date="2014" name="Nat. Genet.">
        <title>Genome and transcriptome of the porcine whipworm Trichuris suis.</title>
        <authorList>
            <person name="Jex A.R."/>
            <person name="Nejsum P."/>
            <person name="Schwarz E.M."/>
            <person name="Hu L."/>
            <person name="Young N.D."/>
            <person name="Hall R.S."/>
            <person name="Korhonen P.K."/>
            <person name="Liao S."/>
            <person name="Thamsborg S."/>
            <person name="Xia J."/>
            <person name="Xu P."/>
            <person name="Wang S."/>
            <person name="Scheerlinck J.P."/>
            <person name="Hofmann A."/>
            <person name="Sternberg P.W."/>
            <person name="Wang J."/>
            <person name="Gasser R.B."/>
        </authorList>
    </citation>
    <scope>NUCLEOTIDE SEQUENCE [LARGE SCALE GENOMIC DNA]</scope>
    <source>
        <strain evidence="1">DCEP-RM93M</strain>
    </source>
</reference>
<evidence type="ECO:0000313" key="1">
    <source>
        <dbReference type="EMBL" id="KFD55104.1"/>
    </source>
</evidence>
<protein>
    <submittedName>
        <fullName evidence="1">Uncharacterized protein</fullName>
    </submittedName>
</protein>
<organism evidence="1 2">
    <name type="scientific">Trichuris suis</name>
    <name type="common">pig whipworm</name>
    <dbReference type="NCBI Taxonomy" id="68888"/>
    <lineage>
        <taxon>Eukaryota</taxon>
        <taxon>Metazoa</taxon>
        <taxon>Ecdysozoa</taxon>
        <taxon>Nematoda</taxon>
        <taxon>Enoplea</taxon>
        <taxon>Dorylaimia</taxon>
        <taxon>Trichinellida</taxon>
        <taxon>Trichuridae</taxon>
        <taxon>Trichuris</taxon>
    </lineage>
</organism>
<sequence>MLRIVVGINAQCRICLTANNVNSKQRSPMETVTSTVVFNYDKEWSAEKGERSRQRFALGNDVAAKGPMLPNLDDSMRVQLLRESIN</sequence>
<dbReference type="AlphaFoldDB" id="A0A085MD08"/>
<dbReference type="EMBL" id="KL363202">
    <property type="protein sequence ID" value="KFD55104.1"/>
    <property type="molecule type" value="Genomic_DNA"/>
</dbReference>
<proteinExistence type="predicted"/>